<dbReference type="SUPFAM" id="SSF51556">
    <property type="entry name" value="Metallo-dependent hydrolases"/>
    <property type="match status" value="1"/>
</dbReference>
<protein>
    <recommendedName>
        <fullName evidence="3">Membrane dipeptidase</fullName>
    </recommendedName>
</protein>
<reference evidence="1" key="1">
    <citation type="submission" date="2022-09" db="EMBL/GenBank/DDBJ databases">
        <title>Actin cytoskeleton and complex cell architecture in an #Asgard archaeon.</title>
        <authorList>
            <person name="Ponce Toledo R.I."/>
            <person name="Schleper C."/>
            <person name="Rodrigues Oliveira T."/>
            <person name="Wollweber F."/>
            <person name="Xu J."/>
            <person name="Rittmann S."/>
            <person name="Klingl A."/>
            <person name="Pilhofer M."/>
        </authorList>
    </citation>
    <scope>NUCLEOTIDE SEQUENCE</scope>
    <source>
        <strain evidence="1">B-35</strain>
    </source>
</reference>
<accession>A0ABY6HKE1</accession>
<evidence type="ECO:0008006" key="3">
    <source>
        <dbReference type="Google" id="ProtNLM"/>
    </source>
</evidence>
<keyword evidence="2" id="KW-1185">Reference proteome</keyword>
<dbReference type="EMBL" id="CP104013">
    <property type="protein sequence ID" value="UYP43989.1"/>
    <property type="molecule type" value="Genomic_DNA"/>
</dbReference>
<dbReference type="PROSITE" id="PS51365">
    <property type="entry name" value="RENAL_DIPEPTIDASE_2"/>
    <property type="match status" value="1"/>
</dbReference>
<dbReference type="CDD" id="cd01301">
    <property type="entry name" value="rDP_like"/>
    <property type="match status" value="1"/>
</dbReference>
<organism evidence="1 2">
    <name type="scientific">Candidatus Lokiarchaeum ossiferum</name>
    <dbReference type="NCBI Taxonomy" id="2951803"/>
    <lineage>
        <taxon>Archaea</taxon>
        <taxon>Promethearchaeati</taxon>
        <taxon>Promethearchaeota</taxon>
        <taxon>Promethearchaeia</taxon>
        <taxon>Promethearchaeales</taxon>
        <taxon>Promethearchaeaceae</taxon>
        <taxon>Candidatus Lokiarchaeum</taxon>
    </lineage>
</organism>
<evidence type="ECO:0000313" key="2">
    <source>
        <dbReference type="Proteomes" id="UP001208689"/>
    </source>
</evidence>
<proteinExistence type="predicted"/>
<dbReference type="PANTHER" id="PTHR10443:SF12">
    <property type="entry name" value="DIPEPTIDASE"/>
    <property type="match status" value="1"/>
</dbReference>
<dbReference type="Pfam" id="PF01244">
    <property type="entry name" value="Peptidase_M19"/>
    <property type="match status" value="1"/>
</dbReference>
<name>A0ABY6HKE1_9ARCH</name>
<dbReference type="InterPro" id="IPR008257">
    <property type="entry name" value="Pept_M19"/>
</dbReference>
<sequence>MEKFSVIDGHIDTVMRILQDGRKFYERSKEGHCDLPRMQEGHVQAALFAIFPAMTKRNILDGLDQWFKVASDPRNRIHQVKTIDDFSIAQQENKIGAVLHFEGAGGIDKKFQLMRLGYQLGLRTMGLSWSNVNRYATGSMFKGDQVETGLTDKGILLMEEAQKLGITIDVSHLNDLSFWDVVKNTSKPFIASHSNARSVCNHLRNLTDDQIKAVHEKKGTIGINYSKGFLLENAFEKPEIEVGLDIFKKHIDHIVNLTDINTIALGSDYDGTTVPDCLKDSSSFPILFNYLLENGYSNQDIKKLASENLLRVFKDTWKN</sequence>
<evidence type="ECO:0000313" key="1">
    <source>
        <dbReference type="EMBL" id="UYP43989.1"/>
    </source>
</evidence>
<dbReference type="InterPro" id="IPR032466">
    <property type="entry name" value="Metal_Hydrolase"/>
</dbReference>
<gene>
    <name evidence="1" type="ORF">NEF87_000274</name>
</gene>
<dbReference type="PANTHER" id="PTHR10443">
    <property type="entry name" value="MICROSOMAL DIPEPTIDASE"/>
    <property type="match status" value="1"/>
</dbReference>
<dbReference type="Gene3D" id="3.20.20.140">
    <property type="entry name" value="Metal-dependent hydrolases"/>
    <property type="match status" value="1"/>
</dbReference>
<dbReference type="Proteomes" id="UP001208689">
    <property type="component" value="Chromosome"/>
</dbReference>